<dbReference type="GO" id="GO:0030170">
    <property type="term" value="F:pyridoxal phosphate binding"/>
    <property type="evidence" value="ECO:0007669"/>
    <property type="project" value="InterPro"/>
</dbReference>
<accession>A0A835XL96</accession>
<dbReference type="PANTHER" id="PTHR14237:SF19">
    <property type="entry name" value="MITOCHONDRIAL AMIDOXIME REDUCING COMPONENT 1"/>
    <property type="match status" value="1"/>
</dbReference>
<dbReference type="Pfam" id="PF03473">
    <property type="entry name" value="MOSC"/>
    <property type="match status" value="1"/>
</dbReference>
<gene>
    <name evidence="2" type="ORF">HYH03_016339</name>
</gene>
<dbReference type="PANTHER" id="PTHR14237">
    <property type="entry name" value="MOLYBDOPTERIN COFACTOR SULFURASE MOSC"/>
    <property type="match status" value="1"/>
</dbReference>
<evidence type="ECO:0000259" key="1">
    <source>
        <dbReference type="PROSITE" id="PS51340"/>
    </source>
</evidence>
<dbReference type="InterPro" id="IPR011037">
    <property type="entry name" value="Pyrv_Knase-like_insert_dom_sf"/>
</dbReference>
<evidence type="ECO:0000313" key="2">
    <source>
        <dbReference type="EMBL" id="KAG2484853.1"/>
    </source>
</evidence>
<dbReference type="Pfam" id="PF03476">
    <property type="entry name" value="MOSC_N"/>
    <property type="match status" value="1"/>
</dbReference>
<sequence length="354" mass="37960">MATTTIAALNIYPIKSCRGVSLQSAVLTEAGLALDRQWMVVREESGRFLTQREKGILALVEVSLPLEALHAAQWGTERLPPDAALTLTAPGAPGPLKVPLRRRPDSEIRKVTVWEWTGAGADEGPDAAAWFSALLGLPCRLVRYLGSGSGGEKGPLPVVRTTEPEYAVNYETRFSDGYPMLLVTQSALSDLNAKLPAPLPMNRFRPNIEVAGADPWAEDGWRDMEVSPSAGGAGIKLTAVKPCSRCKTTTIDQATGQATHLQDHHHRPGHGPGHAHACKTTTIDQATGQAGDEPLDTLHTFRTGKALGWAETEKSWTHAVFFGWNVVSRTPGVLSVGDRLTVRAPQGKALVPAP</sequence>
<feature type="domain" description="MOSC" evidence="1">
    <location>
        <begin position="156"/>
        <end position="343"/>
    </location>
</feature>
<dbReference type="PROSITE" id="PS51340">
    <property type="entry name" value="MOSC"/>
    <property type="match status" value="1"/>
</dbReference>
<organism evidence="2 3">
    <name type="scientific">Edaphochlamys debaryana</name>
    <dbReference type="NCBI Taxonomy" id="47281"/>
    <lineage>
        <taxon>Eukaryota</taxon>
        <taxon>Viridiplantae</taxon>
        <taxon>Chlorophyta</taxon>
        <taxon>core chlorophytes</taxon>
        <taxon>Chlorophyceae</taxon>
        <taxon>CS clade</taxon>
        <taxon>Chlamydomonadales</taxon>
        <taxon>Chlamydomonadales incertae sedis</taxon>
        <taxon>Edaphochlamys</taxon>
    </lineage>
</organism>
<protein>
    <recommendedName>
        <fullName evidence="1">MOSC domain-containing protein</fullName>
    </recommendedName>
</protein>
<dbReference type="SUPFAM" id="SSF141673">
    <property type="entry name" value="MOSC N-terminal domain-like"/>
    <property type="match status" value="1"/>
</dbReference>
<dbReference type="AlphaFoldDB" id="A0A835XL96"/>
<dbReference type="OrthoDB" id="17255at2759"/>
<proteinExistence type="predicted"/>
<keyword evidence="3" id="KW-1185">Reference proteome</keyword>
<dbReference type="GO" id="GO:0030151">
    <property type="term" value="F:molybdenum ion binding"/>
    <property type="evidence" value="ECO:0007669"/>
    <property type="project" value="InterPro"/>
</dbReference>
<comment type="caution">
    <text evidence="2">The sequence shown here is derived from an EMBL/GenBank/DDBJ whole genome shotgun (WGS) entry which is preliminary data.</text>
</comment>
<dbReference type="Proteomes" id="UP000612055">
    <property type="component" value="Unassembled WGS sequence"/>
</dbReference>
<dbReference type="SUPFAM" id="SSF50800">
    <property type="entry name" value="PK beta-barrel domain-like"/>
    <property type="match status" value="1"/>
</dbReference>
<reference evidence="2" key="1">
    <citation type="journal article" date="2020" name="bioRxiv">
        <title>Comparative genomics of Chlamydomonas.</title>
        <authorList>
            <person name="Craig R.J."/>
            <person name="Hasan A.R."/>
            <person name="Ness R.W."/>
            <person name="Keightley P.D."/>
        </authorList>
    </citation>
    <scope>NUCLEOTIDE SEQUENCE</scope>
    <source>
        <strain evidence="2">CCAP 11/70</strain>
    </source>
</reference>
<dbReference type="InterPro" id="IPR005303">
    <property type="entry name" value="MOCOS_middle"/>
</dbReference>
<dbReference type="InterPro" id="IPR005302">
    <property type="entry name" value="MoCF_Sase_C"/>
</dbReference>
<evidence type="ECO:0000313" key="3">
    <source>
        <dbReference type="Proteomes" id="UP000612055"/>
    </source>
</evidence>
<dbReference type="EMBL" id="JAEHOE010000140">
    <property type="protein sequence ID" value="KAG2484853.1"/>
    <property type="molecule type" value="Genomic_DNA"/>
</dbReference>
<dbReference type="GO" id="GO:0003824">
    <property type="term" value="F:catalytic activity"/>
    <property type="evidence" value="ECO:0007669"/>
    <property type="project" value="InterPro"/>
</dbReference>
<name>A0A835XL96_9CHLO</name>